<name>V4Q1P4_9CAUL</name>
<feature type="domain" description="MIP18 family-like" evidence="8">
    <location>
        <begin position="4"/>
        <end position="75"/>
    </location>
</feature>
<dbReference type="InterPro" id="IPR044304">
    <property type="entry name" value="NUBPL-like"/>
</dbReference>
<dbReference type="PANTHER" id="PTHR42961">
    <property type="entry name" value="IRON-SULFUR PROTEIN NUBPL"/>
    <property type="match status" value="1"/>
</dbReference>
<feature type="compositionally biased region" description="Basic and acidic residues" evidence="7">
    <location>
        <begin position="95"/>
        <end position="105"/>
    </location>
</feature>
<reference evidence="9 10" key="1">
    <citation type="journal article" date="2014" name="Nature">
        <title>Sequential evolution of bacterial morphology by co-option of a developmental regulator.</title>
        <authorList>
            <person name="Jiang C."/>
            <person name="Brown P.J."/>
            <person name="Ducret A."/>
            <person name="Brun Y.V."/>
        </authorList>
    </citation>
    <scope>NUCLEOTIDE SEQUENCE [LARGE SCALE GENOMIC DNA]</scope>
    <source>
        <strain evidence="9 10">DSM 16100</strain>
    </source>
</reference>
<evidence type="ECO:0000256" key="6">
    <source>
        <dbReference type="HAMAP-Rule" id="MF_02040"/>
    </source>
</evidence>
<dbReference type="Gene3D" id="3.40.50.300">
    <property type="entry name" value="P-loop containing nucleotide triphosphate hydrolases"/>
    <property type="match status" value="1"/>
</dbReference>
<dbReference type="RefSeq" id="WP_018081230.1">
    <property type="nucleotide sequence ID" value="NZ_AQWM01000004.1"/>
</dbReference>
<keyword evidence="4 6" id="KW-0408">Iron</keyword>
<dbReference type="PATRIC" id="fig|1121022.4.peg.45"/>
<accession>V4Q1P4</accession>
<keyword evidence="2 6" id="KW-0547">Nucleotide-binding</keyword>
<comment type="function">
    <text evidence="6">Binds and transfers iron-sulfur (Fe-S) clusters to target apoproteins. Can hydrolyze ATP.</text>
</comment>
<dbReference type="HAMAP" id="MF_02040">
    <property type="entry name" value="Mrp_NBP35"/>
    <property type="match status" value="1"/>
</dbReference>
<keyword evidence="6" id="KW-0378">Hydrolase</keyword>
<evidence type="ECO:0000256" key="4">
    <source>
        <dbReference type="ARBA" id="ARBA00023004"/>
    </source>
</evidence>
<dbReference type="GO" id="GO:0016887">
    <property type="term" value="F:ATP hydrolysis activity"/>
    <property type="evidence" value="ECO:0007669"/>
    <property type="project" value="UniProtKB-UniRule"/>
</dbReference>
<dbReference type="STRING" id="1121022.GCA_000376105_01562"/>
<keyword evidence="1 6" id="KW-0479">Metal-binding</keyword>
<evidence type="ECO:0000256" key="3">
    <source>
        <dbReference type="ARBA" id="ARBA00022840"/>
    </source>
</evidence>
<keyword evidence="3 6" id="KW-0067">ATP-binding</keyword>
<dbReference type="InterPro" id="IPR027417">
    <property type="entry name" value="P-loop_NTPase"/>
</dbReference>
<comment type="subunit">
    <text evidence="6">Homodimer.</text>
</comment>
<evidence type="ECO:0000256" key="1">
    <source>
        <dbReference type="ARBA" id="ARBA00022723"/>
    </source>
</evidence>
<keyword evidence="5 6" id="KW-0411">Iron-sulfur</keyword>
<gene>
    <name evidence="9" type="ORF">ABENE_00220</name>
</gene>
<comment type="caution">
    <text evidence="9">The sequence shown here is derived from an EMBL/GenBank/DDBJ whole genome shotgun (WGS) entry which is preliminary data.</text>
</comment>
<dbReference type="GO" id="GO:0016226">
    <property type="term" value="P:iron-sulfur cluster assembly"/>
    <property type="evidence" value="ECO:0007669"/>
    <property type="project" value="InterPro"/>
</dbReference>
<dbReference type="InterPro" id="IPR033756">
    <property type="entry name" value="YlxH/NBP35"/>
</dbReference>
<dbReference type="CDD" id="cd02037">
    <property type="entry name" value="Mrp_NBP35"/>
    <property type="match status" value="1"/>
</dbReference>
<dbReference type="GO" id="GO:0140663">
    <property type="term" value="F:ATP-dependent FeS chaperone activity"/>
    <property type="evidence" value="ECO:0007669"/>
    <property type="project" value="InterPro"/>
</dbReference>
<organism evidence="9 10">
    <name type="scientific">Asticcacaulis benevestitus DSM 16100 = ATCC BAA-896</name>
    <dbReference type="NCBI Taxonomy" id="1121022"/>
    <lineage>
        <taxon>Bacteria</taxon>
        <taxon>Pseudomonadati</taxon>
        <taxon>Pseudomonadota</taxon>
        <taxon>Alphaproteobacteria</taxon>
        <taxon>Caulobacterales</taxon>
        <taxon>Caulobacteraceae</taxon>
        <taxon>Asticcacaulis</taxon>
    </lineage>
</organism>
<dbReference type="eggNOG" id="COG0489">
    <property type="taxonomic scope" value="Bacteria"/>
</dbReference>
<feature type="region of interest" description="Disordered" evidence="7">
    <location>
        <begin position="86"/>
        <end position="109"/>
    </location>
</feature>
<evidence type="ECO:0000256" key="2">
    <source>
        <dbReference type="ARBA" id="ARBA00022741"/>
    </source>
</evidence>
<dbReference type="SUPFAM" id="SSF117916">
    <property type="entry name" value="Fe-S cluster assembly (FSCA) domain-like"/>
    <property type="match status" value="1"/>
</dbReference>
<evidence type="ECO:0000313" key="9">
    <source>
        <dbReference type="EMBL" id="ESQ94551.1"/>
    </source>
</evidence>
<dbReference type="Pfam" id="PF10609">
    <property type="entry name" value="ParA"/>
    <property type="match status" value="1"/>
</dbReference>
<evidence type="ECO:0000256" key="7">
    <source>
        <dbReference type="SAM" id="MobiDB-lite"/>
    </source>
</evidence>
<dbReference type="PANTHER" id="PTHR42961:SF2">
    <property type="entry name" value="IRON-SULFUR PROTEIN NUBPL"/>
    <property type="match status" value="1"/>
</dbReference>
<dbReference type="Gene3D" id="3.30.300.130">
    <property type="entry name" value="Fe-S cluster assembly (FSCA)"/>
    <property type="match status" value="1"/>
</dbReference>
<evidence type="ECO:0000313" key="10">
    <source>
        <dbReference type="Proteomes" id="UP000017837"/>
    </source>
</evidence>
<dbReference type="EMBL" id="AWGB01000001">
    <property type="protein sequence ID" value="ESQ94551.1"/>
    <property type="molecule type" value="Genomic_DNA"/>
</dbReference>
<evidence type="ECO:0000259" key="8">
    <source>
        <dbReference type="Pfam" id="PF01883"/>
    </source>
</evidence>
<proteinExistence type="inferred from homology"/>
<keyword evidence="10" id="KW-1185">Reference proteome</keyword>
<dbReference type="InterPro" id="IPR034904">
    <property type="entry name" value="FSCA_dom_sf"/>
</dbReference>
<protein>
    <recommendedName>
        <fullName evidence="6">Iron-sulfur cluster carrier protein</fullName>
    </recommendedName>
</protein>
<dbReference type="Pfam" id="PF01883">
    <property type="entry name" value="FeS_assembly_P"/>
    <property type="match status" value="1"/>
</dbReference>
<dbReference type="OrthoDB" id="9809679at2"/>
<dbReference type="InterPro" id="IPR019591">
    <property type="entry name" value="Mrp/NBP35_ATP-bd"/>
</dbReference>
<dbReference type="GO" id="GO:0046872">
    <property type="term" value="F:metal ion binding"/>
    <property type="evidence" value="ECO:0007669"/>
    <property type="project" value="UniProtKB-KW"/>
</dbReference>
<evidence type="ECO:0000256" key="5">
    <source>
        <dbReference type="ARBA" id="ARBA00023014"/>
    </source>
</evidence>
<dbReference type="GO" id="GO:0005524">
    <property type="term" value="F:ATP binding"/>
    <property type="evidence" value="ECO:0007669"/>
    <property type="project" value="UniProtKB-UniRule"/>
</dbReference>
<dbReference type="AlphaFoldDB" id="V4Q1P4"/>
<dbReference type="InterPro" id="IPR002744">
    <property type="entry name" value="MIP18-like"/>
</dbReference>
<comment type="similarity">
    <text evidence="6">Belongs to the Mrp/NBP35 ATP-binding proteins family.</text>
</comment>
<feature type="binding site" evidence="6">
    <location>
        <begin position="126"/>
        <end position="133"/>
    </location>
    <ligand>
        <name>ATP</name>
        <dbReference type="ChEBI" id="CHEBI:30616"/>
    </ligand>
</feature>
<sequence length="368" mass="38845">MLDKETVLTALNTIIDPMSGQGLTDAGLVRALIVSPERVGFMLEVPQDRVTQYGPIRLASEKLLAGLDGVKKAQVVLTAELAPNPQPQKAASARLSDKAVEDSRPKAPVAGVRPNHVKRVIVVGSGKGGVGKSTVSLGLAIGLQQLGLSVGFLDADIYGPSAPVMLGISKPPEFGADKLMVPPEAFGLKVNSVGFLVDPDQAMIWRGPMASQALTQLLTQSRWGTAEEPLDVLVIDLPPGTGDVQLTLTQKTLIDGAVVVSTPQEMALSDARRAVTLFGKTGIEVLGVIENMAYFLSPDGSELEIFGRGGAKKMAEALKIPFLGEVPLDPAMRKGCDEARPLTALEPDGAMASRFKVMAQKVLDGLWK</sequence>
<dbReference type="FunFam" id="3.40.50.300:FF:001119">
    <property type="entry name" value="Iron-sulfur cluster carrier protein"/>
    <property type="match status" value="1"/>
</dbReference>
<dbReference type="GO" id="GO:0051539">
    <property type="term" value="F:4 iron, 4 sulfur cluster binding"/>
    <property type="evidence" value="ECO:0007669"/>
    <property type="project" value="TreeGrafter"/>
</dbReference>
<dbReference type="SUPFAM" id="SSF52540">
    <property type="entry name" value="P-loop containing nucleoside triphosphate hydrolases"/>
    <property type="match status" value="1"/>
</dbReference>
<dbReference type="Proteomes" id="UP000017837">
    <property type="component" value="Unassembled WGS sequence"/>
</dbReference>